<dbReference type="AlphaFoldDB" id="A0A6H0ZSY9"/>
<evidence type="ECO:0000313" key="2">
    <source>
        <dbReference type="EMBL" id="QIX23916.1"/>
    </source>
</evidence>
<proteinExistence type="predicted"/>
<dbReference type="Proteomes" id="UP000500870">
    <property type="component" value="Chromosome 3"/>
</dbReference>
<dbReference type="InterPro" id="IPR006016">
    <property type="entry name" value="UspA"/>
</dbReference>
<organism evidence="2 3">
    <name type="scientific">Agrobacterium pusense</name>
    <dbReference type="NCBI Taxonomy" id="648995"/>
    <lineage>
        <taxon>Bacteria</taxon>
        <taxon>Pseudomonadati</taxon>
        <taxon>Pseudomonadota</taxon>
        <taxon>Alphaproteobacteria</taxon>
        <taxon>Hyphomicrobiales</taxon>
        <taxon>Rhizobiaceae</taxon>
        <taxon>Rhizobium/Agrobacterium group</taxon>
        <taxon>Agrobacterium</taxon>
    </lineage>
</organism>
<dbReference type="CDD" id="cd00293">
    <property type="entry name" value="USP-like"/>
    <property type="match status" value="1"/>
</dbReference>
<evidence type="ECO:0000259" key="1">
    <source>
        <dbReference type="Pfam" id="PF00582"/>
    </source>
</evidence>
<feature type="domain" description="UspA" evidence="1">
    <location>
        <begin position="155"/>
        <end position="202"/>
    </location>
</feature>
<evidence type="ECO:0000313" key="3">
    <source>
        <dbReference type="Proteomes" id="UP000500870"/>
    </source>
</evidence>
<dbReference type="SUPFAM" id="SSF52402">
    <property type="entry name" value="Adenine nucleotide alpha hydrolases-like"/>
    <property type="match status" value="1"/>
</dbReference>
<reference evidence="2 3" key="1">
    <citation type="submission" date="2020-04" db="EMBL/GenBank/DDBJ databases">
        <title>FDA dAtabase for Regulatory Grade micrObial Sequences (FDA-ARGOS): Supporting development and validation of Infectious Disease Dx tests.</title>
        <authorList>
            <person name="Sciortino C."/>
            <person name="Tallon L."/>
            <person name="Sadzewicz L."/>
            <person name="Vavikolanu K."/>
            <person name="Mehta A."/>
            <person name="Aluvathingal J."/>
            <person name="Nadendla S."/>
            <person name="Nandy P."/>
            <person name="Geyer C."/>
            <person name="Yan Y."/>
            <person name="Sichtig H."/>
        </authorList>
    </citation>
    <scope>NUCLEOTIDE SEQUENCE [LARGE SCALE GENOMIC DNA]</scope>
    <source>
        <strain evidence="2 3">FDAARGOS_633</strain>
    </source>
</reference>
<gene>
    <name evidence="2" type="ORF">FOB41_22500</name>
</gene>
<dbReference type="Pfam" id="PF00582">
    <property type="entry name" value="Usp"/>
    <property type="match status" value="1"/>
</dbReference>
<dbReference type="RefSeq" id="WP_177319340.1">
    <property type="nucleotide sequence ID" value="NZ_CP050899.1"/>
</dbReference>
<dbReference type="EMBL" id="CP050899">
    <property type="protein sequence ID" value="QIX23916.1"/>
    <property type="molecule type" value="Genomic_DNA"/>
</dbReference>
<dbReference type="Gene3D" id="3.40.50.12370">
    <property type="match status" value="1"/>
</dbReference>
<name>A0A6H0ZSY9_9HYPH</name>
<protein>
    <submittedName>
        <fullName evidence="2">Universal stress protein</fullName>
    </submittedName>
</protein>
<accession>A0A6H0ZSY9</accession>
<sequence>MRELEGFLAGTGIPYNVESAYTEVFSVDNEVDRRARLADLVMIGADLLGDQNTLEAVLDGAWFHADVPVLFDPAASLVFDNPTVMIAWQETAEASSAVRASVPLLKLAGSVHIVIVDDNRDLRDPAAGLLSYLSSRGVENLSAEVVPRNDRLVSHVLDDHAERVGANLVVMGAYGHARLREWVFGGVTRSVVQHLTRPTFMAR</sequence>